<dbReference type="PROSITE" id="PS50943">
    <property type="entry name" value="HTH_CROC1"/>
    <property type="match status" value="1"/>
</dbReference>
<sequence length="82" mass="9356">MMSTHTLINLEQPKVGQLIRALRQEMQLTQEQFAGMVGVVFTTVNRWEKGHANPSPMALKIIAMKLDELGEKGRDLREKYDS</sequence>
<dbReference type="Pfam" id="PF01381">
    <property type="entry name" value="HTH_3"/>
    <property type="match status" value="1"/>
</dbReference>
<organism evidence="2 3">
    <name type="scientific">Gloeothece verrucosa (strain PCC 7822)</name>
    <name type="common">Cyanothece sp. (strain PCC 7822)</name>
    <dbReference type="NCBI Taxonomy" id="497965"/>
    <lineage>
        <taxon>Bacteria</taxon>
        <taxon>Bacillati</taxon>
        <taxon>Cyanobacteriota</taxon>
        <taxon>Cyanophyceae</taxon>
        <taxon>Oscillatoriophycideae</taxon>
        <taxon>Chroococcales</taxon>
        <taxon>Aphanothecaceae</taxon>
        <taxon>Gloeothece</taxon>
        <taxon>Gloeothece verrucosa</taxon>
    </lineage>
</organism>
<dbReference type="InterPro" id="IPR001387">
    <property type="entry name" value="Cro/C1-type_HTH"/>
</dbReference>
<proteinExistence type="predicted"/>
<dbReference type="GO" id="GO:0003677">
    <property type="term" value="F:DNA binding"/>
    <property type="evidence" value="ECO:0007669"/>
    <property type="project" value="InterPro"/>
</dbReference>
<dbReference type="RefSeq" id="WP_013324235.1">
    <property type="nucleotide sequence ID" value="NC_014501.1"/>
</dbReference>
<dbReference type="eggNOG" id="COG2944">
    <property type="taxonomic scope" value="Bacteria"/>
</dbReference>
<reference evidence="3" key="1">
    <citation type="journal article" date="2011" name="MBio">
        <title>Novel metabolic attributes of the genus Cyanothece, comprising a group of unicellular nitrogen-fixing Cyanobacteria.</title>
        <authorList>
            <person name="Bandyopadhyay A."/>
            <person name="Elvitigala T."/>
            <person name="Welsh E."/>
            <person name="Stockel J."/>
            <person name="Liberton M."/>
            <person name="Min H."/>
            <person name="Sherman L.A."/>
            <person name="Pakrasi H.B."/>
        </authorList>
    </citation>
    <scope>NUCLEOTIDE SEQUENCE [LARGE SCALE GENOMIC DNA]</scope>
    <source>
        <strain evidence="3">PCC 7822</strain>
    </source>
</reference>
<dbReference type="STRING" id="497965.Cyan7822_4254"/>
<dbReference type="SMART" id="SM00530">
    <property type="entry name" value="HTH_XRE"/>
    <property type="match status" value="1"/>
</dbReference>
<dbReference type="EMBL" id="CP002198">
    <property type="protein sequence ID" value="ADN16172.1"/>
    <property type="molecule type" value="Genomic_DNA"/>
</dbReference>
<dbReference type="KEGG" id="cyj:Cyan7822_4254"/>
<keyword evidence="3" id="KW-1185">Reference proteome</keyword>
<evidence type="ECO:0000313" key="3">
    <source>
        <dbReference type="Proteomes" id="UP000008206"/>
    </source>
</evidence>
<dbReference type="AlphaFoldDB" id="E0U933"/>
<evidence type="ECO:0000259" key="1">
    <source>
        <dbReference type="PROSITE" id="PS50943"/>
    </source>
</evidence>
<dbReference type="HOGENOM" id="CLU_066192_58_1_3"/>
<evidence type="ECO:0000313" key="2">
    <source>
        <dbReference type="EMBL" id="ADN16172.1"/>
    </source>
</evidence>
<feature type="domain" description="HTH cro/C1-type" evidence="1">
    <location>
        <begin position="19"/>
        <end position="72"/>
    </location>
</feature>
<dbReference type="Proteomes" id="UP000008206">
    <property type="component" value="Chromosome"/>
</dbReference>
<dbReference type="InterPro" id="IPR010982">
    <property type="entry name" value="Lambda_DNA-bd_dom_sf"/>
</dbReference>
<gene>
    <name evidence="2" type="ordered locus">Cyan7822_4254</name>
</gene>
<dbReference type="Gene3D" id="1.10.260.40">
    <property type="entry name" value="lambda repressor-like DNA-binding domains"/>
    <property type="match status" value="1"/>
</dbReference>
<dbReference type="CDD" id="cd00093">
    <property type="entry name" value="HTH_XRE"/>
    <property type="match status" value="1"/>
</dbReference>
<accession>E0U933</accession>
<name>E0U933_GLOV7</name>
<dbReference type="SUPFAM" id="SSF47413">
    <property type="entry name" value="lambda repressor-like DNA-binding domains"/>
    <property type="match status" value="1"/>
</dbReference>
<protein>
    <submittedName>
        <fullName evidence="2">Transcriptional regulator, XRE family</fullName>
    </submittedName>
</protein>